<name>Q2LY63_SYNAS</name>
<evidence type="ECO:0000313" key="4">
    <source>
        <dbReference type="EMBL" id="ABC79022.1"/>
    </source>
</evidence>
<dbReference type="GO" id="GO:0003700">
    <property type="term" value="F:DNA-binding transcription factor activity"/>
    <property type="evidence" value="ECO:0007669"/>
    <property type="project" value="TreeGrafter"/>
</dbReference>
<dbReference type="STRING" id="56780.SYN_02076"/>
<reference evidence="4 5" key="1">
    <citation type="journal article" date="2007" name="Proc. Natl. Acad. Sci. U.S.A.">
        <title>The genome of Syntrophus aciditrophicus: life at the thermodynamic limit of microbial growth.</title>
        <authorList>
            <person name="McInerney M.J."/>
            <person name="Rohlin L."/>
            <person name="Mouttaki H."/>
            <person name="Kim U."/>
            <person name="Krupp R.S."/>
            <person name="Rios-Hernandez L."/>
            <person name="Sieber J."/>
            <person name="Struchtemeyer C.G."/>
            <person name="Bhattacharyya A."/>
            <person name="Campbell J.W."/>
            <person name="Gunsalus R.P."/>
        </authorList>
    </citation>
    <scope>NUCLEOTIDE SEQUENCE [LARGE SCALE GENOMIC DNA]</scope>
    <source>
        <strain evidence="4 5">SB</strain>
    </source>
</reference>
<accession>Q2LY63</accession>
<dbReference type="Pfam" id="PF22604">
    <property type="entry name" value="TetR_HI_0893_C"/>
    <property type="match status" value="1"/>
</dbReference>
<dbReference type="PANTHER" id="PTHR30055">
    <property type="entry name" value="HTH-TYPE TRANSCRIPTIONAL REGULATOR RUTR"/>
    <property type="match status" value="1"/>
</dbReference>
<dbReference type="InterPro" id="IPR009057">
    <property type="entry name" value="Homeodomain-like_sf"/>
</dbReference>
<evidence type="ECO:0000313" key="5">
    <source>
        <dbReference type="Proteomes" id="UP000001933"/>
    </source>
</evidence>
<dbReference type="InParanoid" id="Q2LY63"/>
<protein>
    <submittedName>
        <fullName evidence="4">Transcriptional regulator, tetR family</fullName>
    </submittedName>
</protein>
<organism evidence="4 5">
    <name type="scientific">Syntrophus aciditrophicus (strain SB)</name>
    <dbReference type="NCBI Taxonomy" id="56780"/>
    <lineage>
        <taxon>Bacteria</taxon>
        <taxon>Pseudomonadati</taxon>
        <taxon>Thermodesulfobacteriota</taxon>
        <taxon>Syntrophia</taxon>
        <taxon>Syntrophales</taxon>
        <taxon>Syntrophaceae</taxon>
        <taxon>Syntrophus</taxon>
    </lineage>
</organism>
<dbReference type="HOGENOM" id="CLU_069356_12_9_7"/>
<evidence type="ECO:0000256" key="1">
    <source>
        <dbReference type="ARBA" id="ARBA00023125"/>
    </source>
</evidence>
<keyword evidence="1 2" id="KW-0238">DNA-binding</keyword>
<dbReference type="InterPro" id="IPR001647">
    <property type="entry name" value="HTH_TetR"/>
</dbReference>
<dbReference type="InterPro" id="IPR054422">
    <property type="entry name" value="TetR-like_HI_0893_C"/>
</dbReference>
<feature type="DNA-binding region" description="H-T-H motif" evidence="2">
    <location>
        <begin position="27"/>
        <end position="46"/>
    </location>
</feature>
<evidence type="ECO:0000256" key="2">
    <source>
        <dbReference type="PROSITE-ProRule" id="PRU00335"/>
    </source>
</evidence>
<dbReference type="KEGG" id="sat:SYN_02076"/>
<gene>
    <name evidence="4" type="ORF">SYN_02076</name>
</gene>
<dbReference type="PRINTS" id="PR00455">
    <property type="entry name" value="HTHTETR"/>
</dbReference>
<dbReference type="PROSITE" id="PS50977">
    <property type="entry name" value="HTH_TETR_2"/>
    <property type="match status" value="1"/>
</dbReference>
<dbReference type="PANTHER" id="PTHR30055:SF207">
    <property type="entry name" value="HTH-TYPE TRANSCRIPTIONAL REPRESSOR FATR"/>
    <property type="match status" value="1"/>
</dbReference>
<proteinExistence type="predicted"/>
<dbReference type="Proteomes" id="UP000001933">
    <property type="component" value="Chromosome"/>
</dbReference>
<feature type="domain" description="HTH tetR-type" evidence="3">
    <location>
        <begin position="4"/>
        <end position="64"/>
    </location>
</feature>
<dbReference type="OrthoDB" id="7185252at2"/>
<dbReference type="SUPFAM" id="SSF46689">
    <property type="entry name" value="Homeodomain-like"/>
    <property type="match status" value="1"/>
</dbReference>
<dbReference type="RefSeq" id="WP_011419037.1">
    <property type="nucleotide sequence ID" value="NC_007759.1"/>
</dbReference>
<keyword evidence="5" id="KW-1185">Reference proteome</keyword>
<dbReference type="DNASU" id="3882323"/>
<sequence>MKNTGKREEIVQAALELIAEKGFHGAPMAMIAKKSDVAVGTIYRYFENKDVLIDALYHELEDKILAALREEYSVKKPFRERFLHLGTTLLRYFITYPLHFRYLEQYHNSPYGTSRRRDRFLGKINNRDIVTELFAKGIAQQVLKDFPCIVLFALAFGPLVTLARDHILGFVVLDETLITQTVEACWDGIRR</sequence>
<dbReference type="Gene3D" id="1.10.357.10">
    <property type="entry name" value="Tetracycline Repressor, domain 2"/>
    <property type="match status" value="1"/>
</dbReference>
<dbReference type="GO" id="GO:0000976">
    <property type="term" value="F:transcription cis-regulatory region binding"/>
    <property type="evidence" value="ECO:0007669"/>
    <property type="project" value="TreeGrafter"/>
</dbReference>
<evidence type="ECO:0000259" key="3">
    <source>
        <dbReference type="PROSITE" id="PS50977"/>
    </source>
</evidence>
<dbReference type="EMBL" id="CP000252">
    <property type="protein sequence ID" value="ABC79022.1"/>
    <property type="molecule type" value="Genomic_DNA"/>
</dbReference>
<dbReference type="AlphaFoldDB" id="Q2LY63"/>
<dbReference type="InterPro" id="IPR050109">
    <property type="entry name" value="HTH-type_TetR-like_transc_reg"/>
</dbReference>
<dbReference type="Pfam" id="PF00440">
    <property type="entry name" value="TetR_N"/>
    <property type="match status" value="1"/>
</dbReference>
<dbReference type="eggNOG" id="COG1309">
    <property type="taxonomic scope" value="Bacteria"/>
</dbReference>